<evidence type="ECO:0000313" key="2">
    <source>
        <dbReference type="EMBL" id="MFI1964423.1"/>
    </source>
</evidence>
<evidence type="ECO:0000313" key="3">
    <source>
        <dbReference type="Proteomes" id="UP001611548"/>
    </source>
</evidence>
<dbReference type="Gene3D" id="2.60.40.10">
    <property type="entry name" value="Immunoglobulins"/>
    <property type="match status" value="3"/>
</dbReference>
<evidence type="ECO:0000256" key="1">
    <source>
        <dbReference type="SAM" id="MobiDB-lite"/>
    </source>
</evidence>
<comment type="caution">
    <text evidence="2">The sequence shown here is derived from an EMBL/GenBank/DDBJ whole genome shotgun (WGS) entry which is preliminary data.</text>
</comment>
<protein>
    <submittedName>
        <fullName evidence="2">Ig-like domain-containing protein</fullName>
    </submittedName>
</protein>
<dbReference type="InterPro" id="IPR013783">
    <property type="entry name" value="Ig-like_fold"/>
</dbReference>
<organism evidence="2 3">
    <name type="scientific">Streptomyces pathocidini</name>
    <dbReference type="NCBI Taxonomy" id="1650571"/>
    <lineage>
        <taxon>Bacteria</taxon>
        <taxon>Bacillati</taxon>
        <taxon>Actinomycetota</taxon>
        <taxon>Actinomycetes</taxon>
        <taxon>Kitasatosporales</taxon>
        <taxon>Streptomycetaceae</taxon>
        <taxon>Streptomyces</taxon>
    </lineage>
</organism>
<reference evidence="2 3" key="1">
    <citation type="submission" date="2024-10" db="EMBL/GenBank/DDBJ databases">
        <title>The Natural Products Discovery Center: Release of the First 8490 Sequenced Strains for Exploring Actinobacteria Biosynthetic Diversity.</title>
        <authorList>
            <person name="Kalkreuter E."/>
            <person name="Kautsar S.A."/>
            <person name="Yang D."/>
            <person name="Bader C.D."/>
            <person name="Teijaro C.N."/>
            <person name="Fluegel L."/>
            <person name="Davis C.M."/>
            <person name="Simpson J.R."/>
            <person name="Lauterbach L."/>
            <person name="Steele A.D."/>
            <person name="Gui C."/>
            <person name="Meng S."/>
            <person name="Li G."/>
            <person name="Viehrig K."/>
            <person name="Ye F."/>
            <person name="Su P."/>
            <person name="Kiefer A.F."/>
            <person name="Nichols A."/>
            <person name="Cepeda A.J."/>
            <person name="Yan W."/>
            <person name="Fan B."/>
            <person name="Jiang Y."/>
            <person name="Adhikari A."/>
            <person name="Zheng C.-J."/>
            <person name="Schuster L."/>
            <person name="Cowan T.M."/>
            <person name="Smanski M.J."/>
            <person name="Chevrette M.G."/>
            <person name="De Carvalho L.P.S."/>
            <person name="Shen B."/>
        </authorList>
    </citation>
    <scope>NUCLEOTIDE SEQUENCE [LARGE SCALE GENOMIC DNA]</scope>
    <source>
        <strain evidence="2 3">NPDC020327</strain>
    </source>
</reference>
<dbReference type="EMBL" id="JBIRWE010000003">
    <property type="protein sequence ID" value="MFI1964423.1"/>
    <property type="molecule type" value="Genomic_DNA"/>
</dbReference>
<accession>A0ABW7UUH7</accession>
<keyword evidence="3" id="KW-1185">Reference proteome</keyword>
<dbReference type="Proteomes" id="UP001611548">
    <property type="component" value="Unassembled WGS sequence"/>
</dbReference>
<name>A0ABW7UUH7_9ACTN</name>
<sequence length="587" mass="63028">MAGGAIGALGAPSAFAEQKVQEGNIETLGFANRYATWDSEFRYDGVVTAPAGQGIASIHYDRRGNEANPEQRSLTRKNRGQGGWDDEYEVIDSRTVGGKNKITFTARGDSFTDTVDCKETNGRKYRTTIWVTLTDGTVQVVKPEAEVMRPDRCGDQINTGKPFVRLPYDRAYWNEEPRNSQAGFGYYAEDGYVPARKFFVDLVNPRQGVSNVSCNQSGEVYWQLVRPDGTPADLTPQPQRLAVPGHADASKNKDRIRDVGPLDLSKEKAGYYKFLVWPQASGGACEQPYNKNDQSKAFQIGSVYNKIGDAAEQPDAAPAPVIIKPAAGSTVGPKVKFEGTASYDKDVRKVKLTDKGSGAELGTANVNSQGGTWSLERDLAAGNHTVTATNVSSDNKTGVSSEVSFKVSAETKKVSITTPSNNSTVNTPRVKFTGTGEPGTKVLVKGHVRDLCDSPVDAAGNWSCTSFVELPTGDYAIIADDGKTRDTVRFRLESPGIEPVAVSITSPAENSTVNTPKVTFRGEGAPGAKVEVKGNSGRVVCDATVADAGTWSCTSGFALPVGDYEMTAEQLAHSAITKDKVKFRQVS</sequence>
<dbReference type="RefSeq" id="WP_055470347.1">
    <property type="nucleotide sequence ID" value="NZ_JBIRWE010000003.1"/>
</dbReference>
<proteinExistence type="predicted"/>
<dbReference type="Pfam" id="PF17957">
    <property type="entry name" value="Big_7"/>
    <property type="match status" value="1"/>
</dbReference>
<gene>
    <name evidence="2" type="ORF">ACH429_09905</name>
</gene>
<feature type="region of interest" description="Disordered" evidence="1">
    <location>
        <begin position="63"/>
        <end position="84"/>
    </location>
</feature>